<dbReference type="PANTHER" id="PTHR43744">
    <property type="entry name" value="ABC TRANSPORTER PERMEASE PROTEIN MG189-RELATED-RELATED"/>
    <property type="match status" value="1"/>
</dbReference>
<dbReference type="CDD" id="cd06261">
    <property type="entry name" value="TM_PBP2"/>
    <property type="match status" value="1"/>
</dbReference>
<dbReference type="SUPFAM" id="SSF161098">
    <property type="entry name" value="MetI-like"/>
    <property type="match status" value="1"/>
</dbReference>
<dbReference type="PANTHER" id="PTHR43744:SF9">
    <property type="entry name" value="POLYGALACTURONAN_RHAMNOGALACTURONAN TRANSPORT SYSTEM PERMEASE PROTEIN YTCP"/>
    <property type="match status" value="1"/>
</dbReference>
<name>A0A7X0RPM3_9BACL</name>
<evidence type="ECO:0000313" key="9">
    <source>
        <dbReference type="EMBL" id="MBB6670216.1"/>
    </source>
</evidence>
<dbReference type="Gene3D" id="1.10.3720.10">
    <property type="entry name" value="MetI-like"/>
    <property type="match status" value="1"/>
</dbReference>
<feature type="transmembrane region" description="Helical" evidence="7">
    <location>
        <begin position="13"/>
        <end position="36"/>
    </location>
</feature>
<keyword evidence="5 7" id="KW-1133">Transmembrane helix</keyword>
<keyword evidence="2" id="KW-0813">Transport</keyword>
<dbReference type="PROSITE" id="PS50928">
    <property type="entry name" value="ABC_TM1"/>
    <property type="match status" value="1"/>
</dbReference>
<feature type="transmembrane region" description="Helical" evidence="7">
    <location>
        <begin position="81"/>
        <end position="99"/>
    </location>
</feature>
<dbReference type="RefSeq" id="WP_185141659.1">
    <property type="nucleotide sequence ID" value="NZ_JACJVP010000007.1"/>
</dbReference>
<feature type="transmembrane region" description="Helical" evidence="7">
    <location>
        <begin position="260"/>
        <end position="279"/>
    </location>
</feature>
<evidence type="ECO:0000259" key="8">
    <source>
        <dbReference type="PROSITE" id="PS50928"/>
    </source>
</evidence>
<dbReference type="GO" id="GO:0055085">
    <property type="term" value="P:transmembrane transport"/>
    <property type="evidence" value="ECO:0007669"/>
    <property type="project" value="InterPro"/>
</dbReference>
<dbReference type="EMBL" id="JACJVP010000007">
    <property type="protein sequence ID" value="MBB6670216.1"/>
    <property type="molecule type" value="Genomic_DNA"/>
</dbReference>
<evidence type="ECO:0000256" key="2">
    <source>
        <dbReference type="ARBA" id="ARBA00022448"/>
    </source>
</evidence>
<protein>
    <submittedName>
        <fullName evidence="9">Carbohydrate ABC transporter permease</fullName>
    </submittedName>
</protein>
<evidence type="ECO:0000256" key="4">
    <source>
        <dbReference type="ARBA" id="ARBA00022692"/>
    </source>
</evidence>
<evidence type="ECO:0000313" key="10">
    <source>
        <dbReference type="Proteomes" id="UP000547209"/>
    </source>
</evidence>
<proteinExistence type="predicted"/>
<evidence type="ECO:0000256" key="6">
    <source>
        <dbReference type="ARBA" id="ARBA00023136"/>
    </source>
</evidence>
<evidence type="ECO:0000256" key="5">
    <source>
        <dbReference type="ARBA" id="ARBA00022989"/>
    </source>
</evidence>
<comment type="subcellular location">
    <subcellularLocation>
        <location evidence="1">Cell membrane</location>
        <topology evidence="1">Multi-pass membrane protein</topology>
    </subcellularLocation>
</comment>
<comment type="caution">
    <text evidence="9">The sequence shown here is derived from an EMBL/GenBank/DDBJ whole genome shotgun (WGS) entry which is preliminary data.</text>
</comment>
<gene>
    <name evidence="9" type="ORF">H7C19_05900</name>
</gene>
<dbReference type="AlphaFoldDB" id="A0A7X0RPM3"/>
<dbReference type="InterPro" id="IPR000515">
    <property type="entry name" value="MetI-like"/>
</dbReference>
<reference evidence="9 10" key="1">
    <citation type="submission" date="2020-08" db="EMBL/GenBank/DDBJ databases">
        <title>Cohnella phylogeny.</title>
        <authorList>
            <person name="Dunlap C."/>
        </authorList>
    </citation>
    <scope>NUCLEOTIDE SEQUENCE [LARGE SCALE GENOMIC DNA]</scope>
    <source>
        <strain evidence="9 10">DSM 28246</strain>
    </source>
</reference>
<evidence type="ECO:0000256" key="1">
    <source>
        <dbReference type="ARBA" id="ARBA00004651"/>
    </source>
</evidence>
<keyword evidence="6 7" id="KW-0472">Membrane</keyword>
<evidence type="ECO:0000256" key="7">
    <source>
        <dbReference type="SAM" id="Phobius"/>
    </source>
</evidence>
<organism evidence="9 10">
    <name type="scientific">Cohnella nanjingensis</name>
    <dbReference type="NCBI Taxonomy" id="1387779"/>
    <lineage>
        <taxon>Bacteria</taxon>
        <taxon>Bacillati</taxon>
        <taxon>Bacillota</taxon>
        <taxon>Bacilli</taxon>
        <taxon>Bacillales</taxon>
        <taxon>Paenibacillaceae</taxon>
        <taxon>Cohnella</taxon>
    </lineage>
</organism>
<keyword evidence="10" id="KW-1185">Reference proteome</keyword>
<feature type="transmembrane region" description="Helical" evidence="7">
    <location>
        <begin position="108"/>
        <end position="128"/>
    </location>
</feature>
<feature type="transmembrane region" description="Helical" evidence="7">
    <location>
        <begin position="181"/>
        <end position="203"/>
    </location>
</feature>
<evidence type="ECO:0000256" key="3">
    <source>
        <dbReference type="ARBA" id="ARBA00022475"/>
    </source>
</evidence>
<accession>A0A7X0RPM3</accession>
<sequence length="294" mass="33311">MNPIRLGSRTFDLVNYVLLTLFVLLCIYPFYYVFIYSISDPAKVVQGIFLLPAGFELGTYKSILTLPYIKTAFLVSTARTVVGTLLTVVCCSFFSYLLTKDRMLFRKLVYRLLVVTLYINAGLIPWYITMKMLHLDDNFLLYVLPTAVSGFNVILIKTYIEQLPAALEESAMIDGAGYLTLFWQVIFPLCKPIVATVAIFASVGQWNTWMDNYFLVHSPHLKTLQLTLYEFLSSANTFTGMDAASITRNAQNIVLTPESIKMSTTMIVTFPILLVYPFMQRYFVKGIMLGAIKG</sequence>
<dbReference type="InterPro" id="IPR035906">
    <property type="entry name" value="MetI-like_sf"/>
</dbReference>
<keyword evidence="3" id="KW-1003">Cell membrane</keyword>
<dbReference type="Proteomes" id="UP000547209">
    <property type="component" value="Unassembled WGS sequence"/>
</dbReference>
<keyword evidence="4 7" id="KW-0812">Transmembrane</keyword>
<feature type="transmembrane region" description="Helical" evidence="7">
    <location>
        <begin position="140"/>
        <end position="160"/>
    </location>
</feature>
<dbReference type="GO" id="GO:0005886">
    <property type="term" value="C:plasma membrane"/>
    <property type="evidence" value="ECO:0007669"/>
    <property type="project" value="UniProtKB-SubCell"/>
</dbReference>
<feature type="domain" description="ABC transmembrane type-1" evidence="8">
    <location>
        <begin position="73"/>
        <end position="279"/>
    </location>
</feature>